<evidence type="ECO:0000313" key="3">
    <source>
        <dbReference type="Proteomes" id="UP001597197"/>
    </source>
</evidence>
<keyword evidence="3" id="KW-1185">Reference proteome</keyword>
<dbReference type="RefSeq" id="WP_382316221.1">
    <property type="nucleotide sequence ID" value="NZ_JBHUFD010000008.1"/>
</dbReference>
<dbReference type="Pfam" id="PF09346">
    <property type="entry name" value="SMI1_KNR4"/>
    <property type="match status" value="1"/>
</dbReference>
<evidence type="ECO:0000259" key="1">
    <source>
        <dbReference type="SMART" id="SM00860"/>
    </source>
</evidence>
<protein>
    <submittedName>
        <fullName evidence="2">SMI1/KNR4 family protein</fullName>
    </submittedName>
</protein>
<accession>A0ABW4QXS8</accession>
<dbReference type="InterPro" id="IPR037883">
    <property type="entry name" value="Knr4/Smi1-like_sf"/>
</dbReference>
<comment type="caution">
    <text evidence="2">The sequence shown here is derived from an EMBL/GenBank/DDBJ whole genome shotgun (WGS) entry which is preliminary data.</text>
</comment>
<feature type="domain" description="Knr4/Smi1-like" evidence="1">
    <location>
        <begin position="33"/>
        <end position="153"/>
    </location>
</feature>
<name>A0ABW4QXS8_9BACT</name>
<reference evidence="3" key="1">
    <citation type="journal article" date="2019" name="Int. J. Syst. Evol. Microbiol.">
        <title>The Global Catalogue of Microorganisms (GCM) 10K type strain sequencing project: providing services to taxonomists for standard genome sequencing and annotation.</title>
        <authorList>
            <consortium name="The Broad Institute Genomics Platform"/>
            <consortium name="The Broad Institute Genome Sequencing Center for Infectious Disease"/>
            <person name="Wu L."/>
            <person name="Ma J."/>
        </authorList>
    </citation>
    <scope>NUCLEOTIDE SEQUENCE [LARGE SCALE GENOMIC DNA]</scope>
    <source>
        <strain evidence="3">CGMCC 1.15795</strain>
    </source>
</reference>
<evidence type="ECO:0000313" key="2">
    <source>
        <dbReference type="EMBL" id="MFD1874426.1"/>
    </source>
</evidence>
<gene>
    <name evidence="2" type="ORF">ACFSDX_18420</name>
</gene>
<dbReference type="InterPro" id="IPR018958">
    <property type="entry name" value="Knr4/Smi1-like_dom"/>
</dbReference>
<sequence>MADFSFLKPYVLTEAYVDAHYEEVQFLKHSFLPVPEARLAQAEEKLGFSLPEELKAFYYQVGYGYLHQAQESSHNRLMYPLDVAAAYLRQGKFENGYLANIGLYEEPYKLLFYEAQQGCFAWLDLREKKPTSTVYYIGEADKVADSIEAFLLAYEAQPTLLQEFSATSRAKLR</sequence>
<dbReference type="EMBL" id="JBHUFD010000008">
    <property type="protein sequence ID" value="MFD1874426.1"/>
    <property type="molecule type" value="Genomic_DNA"/>
</dbReference>
<dbReference type="SUPFAM" id="SSF160631">
    <property type="entry name" value="SMI1/KNR4-like"/>
    <property type="match status" value="1"/>
</dbReference>
<proteinExistence type="predicted"/>
<dbReference type="Proteomes" id="UP001597197">
    <property type="component" value="Unassembled WGS sequence"/>
</dbReference>
<organism evidence="2 3">
    <name type="scientific">Hymenobacter bucti</name>
    <dbReference type="NCBI Taxonomy" id="1844114"/>
    <lineage>
        <taxon>Bacteria</taxon>
        <taxon>Pseudomonadati</taxon>
        <taxon>Bacteroidota</taxon>
        <taxon>Cytophagia</taxon>
        <taxon>Cytophagales</taxon>
        <taxon>Hymenobacteraceae</taxon>
        <taxon>Hymenobacter</taxon>
    </lineage>
</organism>
<dbReference type="SMART" id="SM00860">
    <property type="entry name" value="SMI1_KNR4"/>
    <property type="match status" value="1"/>
</dbReference>
<dbReference type="Gene3D" id="3.40.1580.10">
    <property type="entry name" value="SMI1/KNR4-like"/>
    <property type="match status" value="1"/>
</dbReference>